<keyword evidence="5" id="KW-1185">Reference proteome</keyword>
<dbReference type="SUPFAM" id="SSF55298">
    <property type="entry name" value="YjgF-like"/>
    <property type="match status" value="1"/>
</dbReference>
<evidence type="ECO:0000313" key="5">
    <source>
        <dbReference type="Proteomes" id="UP000053024"/>
    </source>
</evidence>
<dbReference type="EMBL" id="LMWX01000060">
    <property type="protein sequence ID" value="KUN77871.1"/>
    <property type="molecule type" value="Genomic_DNA"/>
</dbReference>
<feature type="active site" description="Proton acceptor" evidence="1">
    <location>
        <position position="337"/>
    </location>
</feature>
<comment type="caution">
    <text evidence="4">The sequence shown here is derived from an EMBL/GenBank/DDBJ whole genome shotgun (WGS) entry which is preliminary data.</text>
</comment>
<dbReference type="NCBIfam" id="TIGR04444">
    <property type="entry name" value="chori_FkbO_Hyg5"/>
    <property type="match status" value="1"/>
</dbReference>
<protein>
    <submittedName>
        <fullName evidence="4">Reactive intermediate/imine deaminase</fullName>
    </submittedName>
</protein>
<dbReference type="STRING" id="285568.AQJ66_32125"/>
<dbReference type="Proteomes" id="UP000053024">
    <property type="component" value="Unassembled WGS sequence"/>
</dbReference>
<dbReference type="AlphaFoldDB" id="A0A101SPX9"/>
<dbReference type="Gene3D" id="3.30.1330.40">
    <property type="entry name" value="RutC-like"/>
    <property type="match status" value="1"/>
</dbReference>
<proteinExistence type="predicted"/>
<dbReference type="InterPro" id="IPR049368">
    <property type="entry name" value="FkbO_Hyg5-like_N"/>
</dbReference>
<dbReference type="InterPro" id="IPR035959">
    <property type="entry name" value="RutC-like_sf"/>
</dbReference>
<feature type="domain" description="Chorismatase FkbO/Hyg5-like N-terminal" evidence="3">
    <location>
        <begin position="71"/>
        <end position="192"/>
    </location>
</feature>
<dbReference type="RefSeq" id="WP_061928987.1">
    <property type="nucleotide sequence ID" value="NZ_JBEYBH010000024.1"/>
</dbReference>
<feature type="binding site" evidence="2">
    <location>
        <position position="212"/>
    </location>
    <ligand>
        <name>substrate</name>
    </ligand>
</feature>
<evidence type="ECO:0000313" key="4">
    <source>
        <dbReference type="EMBL" id="KUN77871.1"/>
    </source>
</evidence>
<dbReference type="OrthoDB" id="1114505at2"/>
<feature type="binding site" evidence="2">
    <location>
        <position position="225"/>
    </location>
    <ligand>
        <name>substrate</name>
    </ligand>
</feature>
<accession>A0A101SPX9</accession>
<dbReference type="CDD" id="cd06153">
    <property type="entry name" value="YjgF_YER057c_UK114_like_5"/>
    <property type="match status" value="1"/>
</dbReference>
<reference evidence="4 5" key="1">
    <citation type="submission" date="2015-10" db="EMBL/GenBank/DDBJ databases">
        <title>Draft genome sequence of Streptomyces bungoensis DSM 41781, type strain for the species Streptomyces bungoensis.</title>
        <authorList>
            <person name="Ruckert C."/>
            <person name="Winkler A."/>
            <person name="Kalinowski J."/>
            <person name="Kampfer P."/>
            <person name="Glaeser S."/>
        </authorList>
    </citation>
    <scope>NUCLEOTIDE SEQUENCE [LARGE SCALE GENOMIC DNA]</scope>
    <source>
        <strain evidence="4 5">DSM 41781</strain>
    </source>
</reference>
<dbReference type="Pfam" id="PF21168">
    <property type="entry name" value="FkbO_Hyg5-like_N"/>
    <property type="match status" value="1"/>
</dbReference>
<evidence type="ECO:0000256" key="2">
    <source>
        <dbReference type="PIRSR" id="PIRSR631038-2"/>
    </source>
</evidence>
<evidence type="ECO:0000259" key="3">
    <source>
        <dbReference type="Pfam" id="PF21168"/>
    </source>
</evidence>
<feature type="binding site" evidence="2">
    <location>
        <position position="159"/>
    </location>
    <ligand>
        <name>substrate</name>
    </ligand>
</feature>
<sequence>MTVIHPETGALTAALDCFFIRPGEDERARTAGRHVLGRITYGHGGRAPLLHDGAPLVRIAMAGAGAERVTEVWTTDRPVRCGRDGDLVYAEDGEHLLCAVRIEERGVYRDTVRAVYEAAFALMARLGYPDLLRMWNLVGSITGPNEEGTENYRDFCVGRAQAFEAWAGRMAGMPAATGIGSLRPGIDLYFLACRTGRARHLENPRQTPAHRYPVQYGPKPPSFARATLLEAAGCSGPVLYVSGTASIIGDDSVYPGDIDAQCAVTLANIEALIAPENLGRHGMAGGFRLRDLDCVKVYVRDAGHLPTVRAHCAKALGADRGIAFFNVDVCRPELLVEIEGICR</sequence>
<feature type="binding site" evidence="2">
    <location>
        <position position="152"/>
    </location>
    <ligand>
        <name>substrate</name>
    </ligand>
</feature>
<name>A0A101SPX9_9ACTN</name>
<gene>
    <name evidence="4" type="ORF">AQJ66_32125</name>
</gene>
<dbReference type="InterPro" id="IPR031038">
    <property type="entry name" value="Chori_FkbO_Hyg5"/>
</dbReference>
<organism evidence="4 5">
    <name type="scientific">Streptomyces bungoensis</name>
    <dbReference type="NCBI Taxonomy" id="285568"/>
    <lineage>
        <taxon>Bacteria</taxon>
        <taxon>Bacillati</taxon>
        <taxon>Actinomycetota</taxon>
        <taxon>Actinomycetes</taxon>
        <taxon>Kitasatosporales</taxon>
        <taxon>Streptomycetaceae</taxon>
        <taxon>Streptomyces</taxon>
    </lineage>
</organism>
<evidence type="ECO:0000256" key="1">
    <source>
        <dbReference type="PIRSR" id="PIRSR631038-1"/>
    </source>
</evidence>